<dbReference type="Proteomes" id="UP000583800">
    <property type="component" value="Unassembled WGS sequence"/>
</dbReference>
<evidence type="ECO:0000313" key="2">
    <source>
        <dbReference type="Proteomes" id="UP000583800"/>
    </source>
</evidence>
<proteinExistence type="predicted"/>
<name>A0A7X0BY96_9ACTN</name>
<sequence length="59" mass="6596">MTDEQMPELLPRVAAMSAQADADLHVRVERLRDRGLTWALIGATQTLKRNSTTSPSRMT</sequence>
<dbReference type="EMBL" id="JACHJB010000001">
    <property type="protein sequence ID" value="MBB6344962.1"/>
    <property type="molecule type" value="Genomic_DNA"/>
</dbReference>
<dbReference type="RefSeq" id="WP_185082995.1">
    <property type="nucleotide sequence ID" value="NZ_JACHJB010000001.1"/>
</dbReference>
<reference evidence="1 2" key="1">
    <citation type="submission" date="2020-08" db="EMBL/GenBank/DDBJ databases">
        <title>Sequencing the genomes of 1000 actinobacteria strains.</title>
        <authorList>
            <person name="Klenk H.-P."/>
        </authorList>
    </citation>
    <scope>NUCLEOTIDE SEQUENCE [LARGE SCALE GENOMIC DNA]</scope>
    <source>
        <strain evidence="1 2">DSM 45913</strain>
    </source>
</reference>
<comment type="caution">
    <text evidence="1">The sequence shown here is derived from an EMBL/GenBank/DDBJ whole genome shotgun (WGS) entry which is preliminary data.</text>
</comment>
<evidence type="ECO:0000313" key="1">
    <source>
        <dbReference type="EMBL" id="MBB6344962.1"/>
    </source>
</evidence>
<keyword evidence="2" id="KW-1185">Reference proteome</keyword>
<dbReference type="AlphaFoldDB" id="A0A7X0BY96"/>
<accession>A0A7X0BY96</accession>
<gene>
    <name evidence="1" type="ORF">FHU36_001471</name>
</gene>
<organism evidence="1 2">
    <name type="scientific">Nonomuraea muscovyensis</name>
    <dbReference type="NCBI Taxonomy" id="1124761"/>
    <lineage>
        <taxon>Bacteria</taxon>
        <taxon>Bacillati</taxon>
        <taxon>Actinomycetota</taxon>
        <taxon>Actinomycetes</taxon>
        <taxon>Streptosporangiales</taxon>
        <taxon>Streptosporangiaceae</taxon>
        <taxon>Nonomuraea</taxon>
    </lineage>
</organism>
<protein>
    <submittedName>
        <fullName evidence="1">Uncharacterized protein</fullName>
    </submittedName>
</protein>